<feature type="compositionally biased region" description="Pro residues" evidence="1">
    <location>
        <begin position="531"/>
        <end position="542"/>
    </location>
</feature>
<dbReference type="Proteomes" id="UP001205185">
    <property type="component" value="Unassembled WGS sequence"/>
</dbReference>
<evidence type="ECO:0000313" key="3">
    <source>
        <dbReference type="EMBL" id="MCP2269212.1"/>
    </source>
</evidence>
<evidence type="ECO:0000313" key="4">
    <source>
        <dbReference type="Proteomes" id="UP001205185"/>
    </source>
</evidence>
<keyword evidence="4" id="KW-1185">Reference proteome</keyword>
<feature type="transmembrane region" description="Helical" evidence="2">
    <location>
        <begin position="220"/>
        <end position="238"/>
    </location>
</feature>
<comment type="caution">
    <text evidence="3">The sequence shown here is derived from an EMBL/GenBank/DDBJ whole genome shotgun (WGS) entry which is preliminary data.</text>
</comment>
<feature type="compositionally biased region" description="Pro residues" evidence="1">
    <location>
        <begin position="639"/>
        <end position="659"/>
    </location>
</feature>
<keyword evidence="2" id="KW-0812">Transmembrane</keyword>
<feature type="transmembrane region" description="Helical" evidence="2">
    <location>
        <begin position="278"/>
        <end position="296"/>
    </location>
</feature>
<dbReference type="Pfam" id="PF19590">
    <property type="entry name" value="TrbL_3"/>
    <property type="match status" value="1"/>
</dbReference>
<protein>
    <recommendedName>
        <fullName evidence="5">TrbL/VirB6 plasmid conjugal transfer protein</fullName>
    </recommendedName>
</protein>
<feature type="compositionally biased region" description="Pro residues" evidence="1">
    <location>
        <begin position="725"/>
        <end position="759"/>
    </location>
</feature>
<evidence type="ECO:0000256" key="1">
    <source>
        <dbReference type="SAM" id="MobiDB-lite"/>
    </source>
</evidence>
<feature type="compositionally biased region" description="Pro residues" evidence="1">
    <location>
        <begin position="695"/>
        <end position="711"/>
    </location>
</feature>
<name>A0ABT1I9E8_9PSEU</name>
<accession>A0ABT1I9E8</accession>
<feature type="compositionally biased region" description="Pro residues" evidence="1">
    <location>
        <begin position="588"/>
        <end position="601"/>
    </location>
</feature>
<feature type="region of interest" description="Disordered" evidence="1">
    <location>
        <begin position="87"/>
        <end position="130"/>
    </location>
</feature>
<feature type="compositionally biased region" description="Gly residues" evidence="1">
    <location>
        <begin position="439"/>
        <end position="450"/>
    </location>
</feature>
<feature type="transmembrane region" description="Helical" evidence="2">
    <location>
        <begin position="187"/>
        <end position="208"/>
    </location>
</feature>
<dbReference type="InterPro" id="IPR045782">
    <property type="entry name" value="TrbL_3"/>
</dbReference>
<feature type="transmembrane region" description="Helical" evidence="2">
    <location>
        <begin position="334"/>
        <end position="357"/>
    </location>
</feature>
<keyword evidence="2" id="KW-0472">Membrane</keyword>
<keyword evidence="2" id="KW-1133">Transmembrane helix</keyword>
<sequence>MLAPPTTRPRRRTRFARPARARALVALTVSLLVLVVAALAAAGTDSHGGPRVSLAAVVQPPVLPIPTVEPDPCGSLPLPVCGTVPPTASTTPSTPPCTGEGCIPQPGATTTPAPGPGTGQPGQGGEEEDDCGITDPVACVTEAINALFRGIVTEALNPLLDLLGRTLLTTPMPDSLPRLGELWDNSWQILLIAYGLLVLIAGVIAMSYQTLQTRHSIKELAPRLVVGFLAGALSLWVATKGIQIANALVAAIMGGGVDATTAGQTLRNLVIGSLNGGLWIIFIGLFLAGMLIALLITYVVRVALTLLLIGGAPLALMFHALPQTEGIGYWWWKAYGGCLAIQIGQSLTLITGVKVFLAPGGFTVFGPTVSGLVNLLVALALMYILFKIPFWVLGSIRGGGGRSLIGGLVKGFLAYKTFGLLGGGGGGGRRGPRSTGTPKNGGRGDAGGDGQLDPYKSTRATPGGQLMLPLPGVRRTHPTTAKKTPTPTATPAAPGKGQGRQLALPLGEDWPENKPVLGRDGQYRLPLDVQPTPPSPAPPPAADPGVPRAARKRARQPELPFDPYQGNRPTSSGQYPLPLDGVRRVPRPLGPTPPPPAPPTSPARRSRATQPELPFDPYKGVRPTSTGQYPLPLDGVRRVPPPAPGPSRAPVPPKAPAPRPRVVQPELPFDPHKGVRPTSTGQYPLPLDGVRRTPAAPPAPPTPAPPGPSRPAPRAGKQLRLPLDLPKPPTPPRFTPPPPQPPVPPPAARPTTPKPGGKP</sequence>
<feature type="region of interest" description="Disordered" evidence="1">
    <location>
        <begin position="423"/>
        <end position="759"/>
    </location>
</feature>
<feature type="transmembrane region" description="Helical" evidence="2">
    <location>
        <begin position="302"/>
        <end position="322"/>
    </location>
</feature>
<dbReference type="EMBL" id="JAMTCO010000004">
    <property type="protein sequence ID" value="MCP2269212.1"/>
    <property type="molecule type" value="Genomic_DNA"/>
</dbReference>
<gene>
    <name evidence="3" type="ORF">LV75_001700</name>
</gene>
<feature type="compositionally biased region" description="Low complexity" evidence="1">
    <location>
        <begin position="478"/>
        <end position="494"/>
    </location>
</feature>
<evidence type="ECO:0008006" key="5">
    <source>
        <dbReference type="Google" id="ProtNLM"/>
    </source>
</evidence>
<reference evidence="3 4" key="1">
    <citation type="submission" date="2022-06" db="EMBL/GenBank/DDBJ databases">
        <title>Genomic Encyclopedia of Archaeal and Bacterial Type Strains, Phase II (KMG-II): from individual species to whole genera.</title>
        <authorList>
            <person name="Goeker M."/>
        </authorList>
    </citation>
    <scope>NUCLEOTIDE SEQUENCE [LARGE SCALE GENOMIC DNA]</scope>
    <source>
        <strain evidence="3 4">DSM 44255</strain>
    </source>
</reference>
<organism evidence="3 4">
    <name type="scientific">Actinokineospora diospyrosa</name>
    <dbReference type="NCBI Taxonomy" id="103728"/>
    <lineage>
        <taxon>Bacteria</taxon>
        <taxon>Bacillati</taxon>
        <taxon>Actinomycetota</taxon>
        <taxon>Actinomycetes</taxon>
        <taxon>Pseudonocardiales</taxon>
        <taxon>Pseudonocardiaceae</taxon>
        <taxon>Actinokineospora</taxon>
    </lineage>
</organism>
<evidence type="ECO:0000256" key="2">
    <source>
        <dbReference type="SAM" id="Phobius"/>
    </source>
</evidence>
<feature type="transmembrane region" description="Helical" evidence="2">
    <location>
        <begin position="369"/>
        <end position="393"/>
    </location>
</feature>
<proteinExistence type="predicted"/>